<gene>
    <name evidence="2" type="ORF">H0A76_01105</name>
</gene>
<protein>
    <submittedName>
        <fullName evidence="2">Hemerythrin domain-containing protein</fullName>
    </submittedName>
</protein>
<comment type="caution">
    <text evidence="2">The sequence shown here is derived from an EMBL/GenBank/DDBJ whole genome shotgun (WGS) entry which is preliminary data.</text>
</comment>
<dbReference type="EMBL" id="JACCHT010000001">
    <property type="protein sequence ID" value="NYT26624.1"/>
    <property type="molecule type" value="Genomic_DNA"/>
</dbReference>
<accession>A0A853EYK9</accession>
<dbReference type="Proteomes" id="UP000568751">
    <property type="component" value="Unassembled WGS sequence"/>
</dbReference>
<proteinExistence type="predicted"/>
<name>A0A853EYK9_9GAMM</name>
<evidence type="ECO:0000313" key="3">
    <source>
        <dbReference type="Proteomes" id="UP000568751"/>
    </source>
</evidence>
<dbReference type="AlphaFoldDB" id="A0A853EYK9"/>
<evidence type="ECO:0000259" key="1">
    <source>
        <dbReference type="Pfam" id="PF01814"/>
    </source>
</evidence>
<dbReference type="InterPro" id="IPR012312">
    <property type="entry name" value="Hemerythrin-like"/>
</dbReference>
<dbReference type="RefSeq" id="WP_369151845.1">
    <property type="nucleotide sequence ID" value="NZ_OZ156464.1"/>
</dbReference>
<evidence type="ECO:0000313" key="2">
    <source>
        <dbReference type="EMBL" id="NYT26624.1"/>
    </source>
</evidence>
<dbReference type="Gene3D" id="1.20.120.520">
    <property type="entry name" value="nmb1532 protein domain like"/>
    <property type="match status" value="1"/>
</dbReference>
<reference evidence="2 3" key="1">
    <citation type="submission" date="2020-05" db="EMBL/GenBank/DDBJ databases">
        <title>Horizontal transmission and recombination maintain forever young bacterial symbiont genomes.</title>
        <authorList>
            <person name="Russell S.L."/>
            <person name="Pepper-Tunick E."/>
            <person name="Svedberg J."/>
            <person name="Byrne A."/>
            <person name="Ruelas Castillo J."/>
            <person name="Vollmers C."/>
            <person name="Beinart R.A."/>
            <person name="Corbett-Detig R."/>
        </authorList>
    </citation>
    <scope>NUCLEOTIDE SEQUENCE [LARGE SCALE GENOMIC DNA]</scope>
    <source>
        <strain evidence="2">455</strain>
    </source>
</reference>
<sequence>MKIANELLTLAREHHFSLSLGNKCVNTAKSGDTKAIKDLCQKISKTFRNDFSAHFETEELTIFAFLKDKSIELSVLCKQLTDEHQQLYQLAEHLDSHTEQLLTFGSLLKSHTRLEDRMLFPQVDLLSGDEKKIIAKSSLHQ</sequence>
<organism evidence="2 3">
    <name type="scientific">Candidatus Thiodubiliella endoseptemdiera</name>
    <dbReference type="NCBI Taxonomy" id="2738886"/>
    <lineage>
        <taxon>Bacteria</taxon>
        <taxon>Pseudomonadati</taxon>
        <taxon>Pseudomonadota</taxon>
        <taxon>Gammaproteobacteria</taxon>
        <taxon>Candidatus Pseudothioglobaceae</taxon>
        <taxon>Candidatus Thiodubiliella</taxon>
    </lineage>
</organism>
<feature type="domain" description="Hemerythrin-like" evidence="1">
    <location>
        <begin position="11"/>
        <end position="122"/>
    </location>
</feature>
<dbReference type="Pfam" id="PF01814">
    <property type="entry name" value="Hemerythrin"/>
    <property type="match status" value="1"/>
</dbReference>